<dbReference type="RefSeq" id="WP_278059133.1">
    <property type="nucleotide sequence ID" value="NZ_CP121247.1"/>
</dbReference>
<dbReference type="PANTHER" id="PTHR35601:SF1">
    <property type="entry name" value="TOXIN RELE"/>
    <property type="match status" value="1"/>
</dbReference>
<keyword evidence="2" id="KW-1277">Toxin-antitoxin system</keyword>
<gene>
    <name evidence="3" type="ORF">J2S49_001345</name>
</gene>
<sequence length="88" mass="10058">MELSGPYSIEFRPAALRQLKKVPPEEQAKIRGAIALLARDPYPPRVKALKGRPGLRVCVGDYRIIYTVEDRRLVVVVVKIGNRRDVYR</sequence>
<evidence type="ECO:0000313" key="4">
    <source>
        <dbReference type="Proteomes" id="UP001235966"/>
    </source>
</evidence>
<evidence type="ECO:0000256" key="2">
    <source>
        <dbReference type="ARBA" id="ARBA00022649"/>
    </source>
</evidence>
<dbReference type="InterPro" id="IPR035093">
    <property type="entry name" value="RelE/ParE_toxin_dom_sf"/>
</dbReference>
<keyword evidence="4" id="KW-1185">Reference proteome</keyword>
<protein>
    <submittedName>
        <fullName evidence="3">mRNA interferase RelE/StbE</fullName>
    </submittedName>
</protein>
<dbReference type="SUPFAM" id="SSF143011">
    <property type="entry name" value="RelE-like"/>
    <property type="match status" value="1"/>
</dbReference>
<dbReference type="EMBL" id="JAUSQW010000001">
    <property type="protein sequence ID" value="MDP9801269.1"/>
    <property type="molecule type" value="Genomic_DNA"/>
</dbReference>
<dbReference type="Proteomes" id="UP001235966">
    <property type="component" value="Unassembled WGS sequence"/>
</dbReference>
<name>A0ABT9NC16_9ACTO</name>
<dbReference type="Pfam" id="PF05016">
    <property type="entry name" value="ParE_toxin"/>
    <property type="match status" value="1"/>
</dbReference>
<comment type="caution">
    <text evidence="3">The sequence shown here is derived from an EMBL/GenBank/DDBJ whole genome shotgun (WGS) entry which is preliminary data.</text>
</comment>
<evidence type="ECO:0000256" key="1">
    <source>
        <dbReference type="ARBA" id="ARBA00006226"/>
    </source>
</evidence>
<dbReference type="InterPro" id="IPR007712">
    <property type="entry name" value="RelE/ParE_toxin"/>
</dbReference>
<dbReference type="PANTHER" id="PTHR35601">
    <property type="entry name" value="TOXIN RELE"/>
    <property type="match status" value="1"/>
</dbReference>
<organism evidence="3 4">
    <name type="scientific">Arcanobacterium wilhelmae</name>
    <dbReference type="NCBI Taxonomy" id="1803177"/>
    <lineage>
        <taxon>Bacteria</taxon>
        <taxon>Bacillati</taxon>
        <taxon>Actinomycetota</taxon>
        <taxon>Actinomycetes</taxon>
        <taxon>Actinomycetales</taxon>
        <taxon>Actinomycetaceae</taxon>
        <taxon>Arcanobacterium</taxon>
    </lineage>
</organism>
<proteinExistence type="inferred from homology"/>
<reference evidence="3 4" key="1">
    <citation type="submission" date="2023-07" db="EMBL/GenBank/DDBJ databases">
        <title>Sequencing the genomes of 1000 actinobacteria strains.</title>
        <authorList>
            <person name="Klenk H.-P."/>
        </authorList>
    </citation>
    <scope>NUCLEOTIDE SEQUENCE [LARGE SCALE GENOMIC DNA]</scope>
    <source>
        <strain evidence="3 4">DSM 102162</strain>
    </source>
</reference>
<evidence type="ECO:0000313" key="3">
    <source>
        <dbReference type="EMBL" id="MDP9801269.1"/>
    </source>
</evidence>
<comment type="similarity">
    <text evidence="1">Belongs to the RelE toxin family.</text>
</comment>
<accession>A0ABT9NC16</accession>
<dbReference type="Gene3D" id="3.30.2310.20">
    <property type="entry name" value="RelE-like"/>
    <property type="match status" value="1"/>
</dbReference>